<dbReference type="InterPro" id="IPR042099">
    <property type="entry name" value="ANL_N_sf"/>
</dbReference>
<dbReference type="InterPro" id="IPR025110">
    <property type="entry name" value="AMP-bd_C"/>
</dbReference>
<comment type="caution">
    <text evidence="12">The sequence shown here is derived from an EMBL/GenBank/DDBJ whole genome shotgun (WGS) entry which is preliminary data.</text>
</comment>
<keyword evidence="4" id="KW-0547">Nucleotide-binding</keyword>
<dbReference type="AlphaFoldDB" id="A0AAV4DXY9"/>
<reference evidence="12 13" key="1">
    <citation type="journal article" date="2021" name="Elife">
        <title>Chloroplast acquisition without the gene transfer in kleptoplastic sea slugs, Plakobranchus ocellatus.</title>
        <authorList>
            <person name="Maeda T."/>
            <person name="Takahashi S."/>
            <person name="Yoshida T."/>
            <person name="Shimamura S."/>
            <person name="Takaki Y."/>
            <person name="Nagai Y."/>
            <person name="Toyoda A."/>
            <person name="Suzuki Y."/>
            <person name="Arimoto A."/>
            <person name="Ishii H."/>
            <person name="Satoh N."/>
            <person name="Nishiyama T."/>
            <person name="Hasebe M."/>
            <person name="Maruyama T."/>
            <person name="Minagawa J."/>
            <person name="Obokata J."/>
            <person name="Shigenobu S."/>
        </authorList>
    </citation>
    <scope>NUCLEOTIDE SEQUENCE [LARGE SCALE GENOMIC DNA]</scope>
</reference>
<dbReference type="SUPFAM" id="SSF56801">
    <property type="entry name" value="Acetyl-CoA synthetase-like"/>
    <property type="match status" value="1"/>
</dbReference>
<keyword evidence="12" id="KW-0436">Ligase</keyword>
<dbReference type="Gene3D" id="3.40.50.12780">
    <property type="entry name" value="N-terminal domain of ligase-like"/>
    <property type="match status" value="1"/>
</dbReference>
<keyword evidence="5" id="KW-0067">ATP-binding</keyword>
<feature type="transmembrane region" description="Helical" evidence="9">
    <location>
        <begin position="345"/>
        <end position="368"/>
    </location>
</feature>
<dbReference type="Pfam" id="PF13193">
    <property type="entry name" value="AMP-binding_C"/>
    <property type="match status" value="1"/>
</dbReference>
<dbReference type="Proteomes" id="UP000735302">
    <property type="component" value="Unassembled WGS sequence"/>
</dbReference>
<evidence type="ECO:0000259" key="11">
    <source>
        <dbReference type="Pfam" id="PF13193"/>
    </source>
</evidence>
<keyword evidence="7" id="KW-0599">Photoprotein</keyword>
<evidence type="ECO:0000256" key="5">
    <source>
        <dbReference type="ARBA" id="ARBA00022840"/>
    </source>
</evidence>
<dbReference type="Pfam" id="PF00501">
    <property type="entry name" value="AMP-binding"/>
    <property type="match status" value="1"/>
</dbReference>
<organism evidence="12 13">
    <name type="scientific">Plakobranchus ocellatus</name>
    <dbReference type="NCBI Taxonomy" id="259542"/>
    <lineage>
        <taxon>Eukaryota</taxon>
        <taxon>Metazoa</taxon>
        <taxon>Spiralia</taxon>
        <taxon>Lophotrochozoa</taxon>
        <taxon>Mollusca</taxon>
        <taxon>Gastropoda</taxon>
        <taxon>Heterobranchia</taxon>
        <taxon>Euthyneura</taxon>
        <taxon>Panpulmonata</taxon>
        <taxon>Sacoglossa</taxon>
        <taxon>Placobranchoidea</taxon>
        <taxon>Plakobranchidae</taxon>
        <taxon>Plakobranchus</taxon>
    </lineage>
</organism>
<dbReference type="CDD" id="cd05911">
    <property type="entry name" value="Firefly_Luc_like"/>
    <property type="match status" value="1"/>
</dbReference>
<proteinExistence type="inferred from homology"/>
<keyword evidence="9" id="KW-0472">Membrane</keyword>
<evidence type="ECO:0000256" key="4">
    <source>
        <dbReference type="ARBA" id="ARBA00022741"/>
    </source>
</evidence>
<name>A0AAV4DXY9_9GAST</name>
<dbReference type="InterPro" id="IPR000873">
    <property type="entry name" value="AMP-dep_synth/lig_dom"/>
</dbReference>
<evidence type="ECO:0000256" key="9">
    <source>
        <dbReference type="SAM" id="Phobius"/>
    </source>
</evidence>
<comment type="catalytic activity">
    <reaction evidence="8">
        <text>firefly D-luciferin + ATP + O2 = firefly oxyluciferin + hnu + AMP + CO2 + diphosphate</text>
        <dbReference type="Rhea" id="RHEA:10732"/>
        <dbReference type="ChEBI" id="CHEBI:15379"/>
        <dbReference type="ChEBI" id="CHEBI:16526"/>
        <dbReference type="ChEBI" id="CHEBI:16792"/>
        <dbReference type="ChEBI" id="CHEBI:30212"/>
        <dbReference type="ChEBI" id="CHEBI:30616"/>
        <dbReference type="ChEBI" id="CHEBI:33019"/>
        <dbReference type="ChEBI" id="CHEBI:58038"/>
        <dbReference type="ChEBI" id="CHEBI:456215"/>
        <dbReference type="EC" id="1.13.12.7"/>
    </reaction>
</comment>
<dbReference type="Gene3D" id="3.30.300.30">
    <property type="match status" value="1"/>
</dbReference>
<dbReference type="GO" id="GO:0008218">
    <property type="term" value="P:bioluminescence"/>
    <property type="evidence" value="ECO:0007669"/>
    <property type="project" value="UniProtKB-KW"/>
</dbReference>
<dbReference type="EC" id="1.13.12.7" evidence="2"/>
<dbReference type="GO" id="GO:0016405">
    <property type="term" value="F:CoA-ligase activity"/>
    <property type="evidence" value="ECO:0007669"/>
    <property type="project" value="TreeGrafter"/>
</dbReference>
<evidence type="ECO:0000256" key="8">
    <source>
        <dbReference type="ARBA" id="ARBA00048497"/>
    </source>
</evidence>
<evidence type="ECO:0000256" key="2">
    <source>
        <dbReference type="ARBA" id="ARBA00012532"/>
    </source>
</evidence>
<dbReference type="PROSITE" id="PS00455">
    <property type="entry name" value="AMP_BINDING"/>
    <property type="match status" value="1"/>
</dbReference>
<keyword evidence="9" id="KW-0812">Transmembrane</keyword>
<keyword evidence="13" id="KW-1185">Reference proteome</keyword>
<dbReference type="FunFam" id="3.30.300.30:FF:000007">
    <property type="entry name" value="4-coumarate--CoA ligase 2"/>
    <property type="match status" value="1"/>
</dbReference>
<dbReference type="PANTHER" id="PTHR24096">
    <property type="entry name" value="LONG-CHAIN-FATTY-ACID--COA LIGASE"/>
    <property type="match status" value="1"/>
</dbReference>
<keyword evidence="9" id="KW-1133">Transmembrane helix</keyword>
<dbReference type="GO" id="GO:0005524">
    <property type="term" value="F:ATP binding"/>
    <property type="evidence" value="ECO:0007669"/>
    <property type="project" value="UniProtKB-KW"/>
</dbReference>
<evidence type="ECO:0000259" key="10">
    <source>
        <dbReference type="Pfam" id="PF00501"/>
    </source>
</evidence>
<accession>A0AAV4DXY9</accession>
<sequence length="642" mass="71073">MACRIFRYQIRTCLQTQFLVSGQGPLSKSNSFAFRIFDNTLMCAPRNQLVCSLHSMTHLQRCVALGLSCVLPPSYSLGCSSVPSPRPPALLAIPTAPPTRWASKATTADYGQSPITSDNILRSPLPDIHIPDDIPWHQIVFDLCDKYKDKIAVEEFLTGRKYTYTQLKDASFRVASALCRKGYRKGDVILAFAVNNVDYSVLMVACAANGVWFSAANPNFTPAELARQLQNSGARGLCISAHLAGVAKEAMENREFPNNVMDLFTFDEASGFQPFQELLDDDGKAFPDVDLDVKKDVLFLPYSSGTTGFPKGVMLSHHNCVANMFQVSKVFSPDESDRCLGLLPMYHTFGMIVILSLSLYGGASIVYLPRFDPKLLLRCLQESKISIAFLVPPLFLFLAKHPRVSNFDLTSMKEVFCGAAPLGEELTAEFRKRHPYVEGMRQAYGLTETSPLINVDMTETPGASGHMLPNTWGKIVDTETHQPLGFGQRGELWVKGPQIMQGYYMNQKATDDMIASDGWLHTGDIGYFNDEGVVVIKDRLKELIKYKGSQVAPAELEAIILSHPGVQDVAVVGIPDEKAGELPKAFVVPKPESNLTEDQVESFVKDKVAHTNKLRGGVQFVDEIPKNPSGKILRRILRVKYM</sequence>
<evidence type="ECO:0000256" key="7">
    <source>
        <dbReference type="ARBA" id="ARBA00023262"/>
    </source>
</evidence>
<dbReference type="FunFam" id="3.40.50.12780:FF:000003">
    <property type="entry name" value="Long-chain-fatty-acid--CoA ligase FadD"/>
    <property type="match status" value="1"/>
</dbReference>
<feature type="domain" description="AMP-dependent synthetase/ligase" evidence="10">
    <location>
        <begin position="144"/>
        <end position="504"/>
    </location>
</feature>
<dbReference type="EMBL" id="BLXT01008461">
    <property type="protein sequence ID" value="GFO49197.1"/>
    <property type="molecule type" value="Genomic_DNA"/>
</dbReference>
<evidence type="ECO:0000313" key="12">
    <source>
        <dbReference type="EMBL" id="GFO49197.1"/>
    </source>
</evidence>
<evidence type="ECO:0000256" key="3">
    <source>
        <dbReference type="ARBA" id="ARBA00019043"/>
    </source>
</evidence>
<comment type="similarity">
    <text evidence="1">Belongs to the ATP-dependent AMP-binding enzyme family.</text>
</comment>
<dbReference type="InterPro" id="IPR045851">
    <property type="entry name" value="AMP-bd_C_sf"/>
</dbReference>
<keyword evidence="6" id="KW-0455">Luminescence</keyword>
<dbReference type="PANTHER" id="PTHR24096:SF422">
    <property type="entry name" value="BCDNA.GH02901"/>
    <property type="match status" value="1"/>
</dbReference>
<gene>
    <name evidence="12" type="ORF">PoB_007570200</name>
</gene>
<dbReference type="InterPro" id="IPR020845">
    <property type="entry name" value="AMP-binding_CS"/>
</dbReference>
<evidence type="ECO:0000313" key="13">
    <source>
        <dbReference type="Proteomes" id="UP000735302"/>
    </source>
</evidence>
<evidence type="ECO:0000256" key="6">
    <source>
        <dbReference type="ARBA" id="ARBA00023223"/>
    </source>
</evidence>
<feature type="domain" description="AMP-binding enzyme C-terminal" evidence="11">
    <location>
        <begin position="555"/>
        <end position="631"/>
    </location>
</feature>
<evidence type="ECO:0000256" key="1">
    <source>
        <dbReference type="ARBA" id="ARBA00006432"/>
    </source>
</evidence>
<protein>
    <recommendedName>
        <fullName evidence="3">Luciferin 4-monooxygenase</fullName>
        <ecNumber evidence="2">1.13.12.7</ecNumber>
    </recommendedName>
</protein>